<reference evidence="1 2" key="1">
    <citation type="journal article" date="2016" name="Mol. Biol. Evol.">
        <title>Comparative Genomics of Early-Diverging Mushroom-Forming Fungi Provides Insights into the Origins of Lignocellulose Decay Capabilities.</title>
        <authorList>
            <person name="Nagy L.G."/>
            <person name="Riley R."/>
            <person name="Tritt A."/>
            <person name="Adam C."/>
            <person name="Daum C."/>
            <person name="Floudas D."/>
            <person name="Sun H."/>
            <person name="Yadav J.S."/>
            <person name="Pangilinan J."/>
            <person name="Larsson K.H."/>
            <person name="Matsuura K."/>
            <person name="Barry K."/>
            <person name="Labutti K."/>
            <person name="Kuo R."/>
            <person name="Ohm R.A."/>
            <person name="Bhattacharya S.S."/>
            <person name="Shirouzu T."/>
            <person name="Yoshinaga Y."/>
            <person name="Martin F.M."/>
            <person name="Grigoriev I.V."/>
            <person name="Hibbett D.S."/>
        </authorList>
    </citation>
    <scope>NUCLEOTIDE SEQUENCE [LARGE SCALE GENOMIC DNA]</scope>
    <source>
        <strain evidence="1 2">HHB12733</strain>
    </source>
</reference>
<keyword evidence="2" id="KW-1185">Reference proteome</keyword>
<protein>
    <submittedName>
        <fullName evidence="1">Uncharacterized protein</fullName>
    </submittedName>
</protein>
<gene>
    <name evidence="1" type="ORF">CALCODRAFT_236091</name>
</gene>
<dbReference type="InParanoid" id="A0A165GV75"/>
<proteinExistence type="predicted"/>
<accession>A0A165GV75</accession>
<dbReference type="EMBL" id="KV423950">
    <property type="protein sequence ID" value="KZT58526.1"/>
    <property type="molecule type" value="Genomic_DNA"/>
</dbReference>
<sequence>MIAFVSPFILPTVVLYSDTTSTKQVERRTRAAAVKLLGLLATESRRHRDDDGGWISTADRPRSRALTATQAFSGDLPPPKPGFVAFPAILKSVTVTEARLVVRTCLLHSLSLSNQSSVKLLGWGSAYRAEALPRFHTRHGDIKYQVKQLLMSCPTFPTCAVWSLRVGESFDASPRAFNLAWRCAYRTTAGTNPKK</sequence>
<dbReference type="Proteomes" id="UP000076842">
    <property type="component" value="Unassembled WGS sequence"/>
</dbReference>
<evidence type="ECO:0000313" key="1">
    <source>
        <dbReference type="EMBL" id="KZT58526.1"/>
    </source>
</evidence>
<name>A0A165GV75_9BASI</name>
<evidence type="ECO:0000313" key="2">
    <source>
        <dbReference type="Proteomes" id="UP000076842"/>
    </source>
</evidence>
<dbReference type="AlphaFoldDB" id="A0A165GV75"/>
<organism evidence="1 2">
    <name type="scientific">Calocera cornea HHB12733</name>
    <dbReference type="NCBI Taxonomy" id="1353952"/>
    <lineage>
        <taxon>Eukaryota</taxon>
        <taxon>Fungi</taxon>
        <taxon>Dikarya</taxon>
        <taxon>Basidiomycota</taxon>
        <taxon>Agaricomycotina</taxon>
        <taxon>Dacrymycetes</taxon>
        <taxon>Dacrymycetales</taxon>
        <taxon>Dacrymycetaceae</taxon>
        <taxon>Calocera</taxon>
    </lineage>
</organism>